<dbReference type="SUPFAM" id="SSF54001">
    <property type="entry name" value="Cysteine proteinases"/>
    <property type="match status" value="1"/>
</dbReference>
<dbReference type="InterPro" id="IPR012854">
    <property type="entry name" value="Cu_amine_oxidase-like_N"/>
</dbReference>
<evidence type="ECO:0000313" key="3">
    <source>
        <dbReference type="EMBL" id="SHE28888.1"/>
    </source>
</evidence>
<accession>A0A1M4S9P1</accession>
<dbReference type="STRING" id="1121429.SAMN02745133_00028"/>
<organism evidence="3 4">
    <name type="scientific">Desulforamulus putei DSM 12395</name>
    <dbReference type="NCBI Taxonomy" id="1121429"/>
    <lineage>
        <taxon>Bacteria</taxon>
        <taxon>Bacillati</taxon>
        <taxon>Bacillota</taxon>
        <taxon>Clostridia</taxon>
        <taxon>Eubacteriales</taxon>
        <taxon>Peptococcaceae</taxon>
        <taxon>Desulforamulus</taxon>
    </lineage>
</organism>
<dbReference type="Pfam" id="PF07833">
    <property type="entry name" value="Cu_amine_oxidN1"/>
    <property type="match status" value="1"/>
</dbReference>
<feature type="domain" description="Transglutaminase-like" evidence="2">
    <location>
        <begin position="297"/>
        <end position="357"/>
    </location>
</feature>
<dbReference type="Gene3D" id="3.10.620.30">
    <property type="match status" value="1"/>
</dbReference>
<evidence type="ECO:0000259" key="2">
    <source>
        <dbReference type="SMART" id="SM00460"/>
    </source>
</evidence>
<evidence type="ECO:0000313" key="4">
    <source>
        <dbReference type="Proteomes" id="UP000184148"/>
    </source>
</evidence>
<feature type="chain" id="PRO_5012974013" evidence="1">
    <location>
        <begin position="25"/>
        <end position="397"/>
    </location>
</feature>
<sequence>MKIKVLAFLSILTVFFTFSKPATAAQVVIDGKPMEAPVMLENGTTLVPLRAIFETLNAIVRWEPADKTITAVKDDVTIVLQIGSTSAYRNGERVSLQVPGKIVNNTTMVPLRFVSESLGAEVHWIDSTQTVVINSAPAQQETALIIHDSYKVLENSDPLYNQILKGLREAEEKVEFTSTDQGKYGDTEKILSVVQQVLQDHPFLNYIESLEVKVRSGSVVFVEIRFQYYFPAREVKEMIQAVEQKSVEIIKKVIKPGMTDLEKEKALHDYIVLNTRYDYENYQKDKIPKESYTAYGVLVKGVGVCQGYASAMSKLLNMVGIENHFIIGTGRGSRGTEAHGWNKVKIDGRWYHLDTTWDDPAPDQPGRISYKYFNLTDDQIKKDHSWDESEQGLFNIK</sequence>
<dbReference type="AlphaFoldDB" id="A0A1M4S9P1"/>
<dbReference type="InterPro" id="IPR038765">
    <property type="entry name" value="Papain-like_cys_pep_sf"/>
</dbReference>
<dbReference type="InterPro" id="IPR052557">
    <property type="entry name" value="CAP/Cytokinesis_protein"/>
</dbReference>
<gene>
    <name evidence="3" type="ORF">SAMN02745133_00028</name>
</gene>
<evidence type="ECO:0000256" key="1">
    <source>
        <dbReference type="SAM" id="SignalP"/>
    </source>
</evidence>
<dbReference type="InterPro" id="IPR036582">
    <property type="entry name" value="Mao_N_sf"/>
</dbReference>
<name>A0A1M4S9P1_9FIRM</name>
<keyword evidence="1" id="KW-0732">Signal</keyword>
<dbReference type="EMBL" id="FQUY01000001">
    <property type="protein sequence ID" value="SHE28888.1"/>
    <property type="molecule type" value="Genomic_DNA"/>
</dbReference>
<dbReference type="PANTHER" id="PTHR46333">
    <property type="entry name" value="CYTOKINESIS PROTEIN 3"/>
    <property type="match status" value="1"/>
</dbReference>
<dbReference type="OrthoDB" id="9779128at2"/>
<keyword evidence="4" id="KW-1185">Reference proteome</keyword>
<protein>
    <submittedName>
        <fullName evidence="3">Transglutaminase-like superfamily protein</fullName>
    </submittedName>
</protein>
<proteinExistence type="predicted"/>
<dbReference type="RefSeq" id="WP_073233845.1">
    <property type="nucleotide sequence ID" value="NZ_FQUY01000001.1"/>
</dbReference>
<dbReference type="PANTHER" id="PTHR46333:SF2">
    <property type="entry name" value="CYTOKINESIS PROTEIN 3"/>
    <property type="match status" value="1"/>
</dbReference>
<dbReference type="Proteomes" id="UP000184148">
    <property type="component" value="Unassembled WGS sequence"/>
</dbReference>
<dbReference type="Pfam" id="PF01841">
    <property type="entry name" value="Transglut_core"/>
    <property type="match status" value="1"/>
</dbReference>
<dbReference type="Gene3D" id="3.30.457.10">
    <property type="entry name" value="Copper amine oxidase-like, N-terminal domain"/>
    <property type="match status" value="1"/>
</dbReference>
<dbReference type="GO" id="GO:0005737">
    <property type="term" value="C:cytoplasm"/>
    <property type="evidence" value="ECO:0007669"/>
    <property type="project" value="TreeGrafter"/>
</dbReference>
<dbReference type="SUPFAM" id="SSF55383">
    <property type="entry name" value="Copper amine oxidase, domain N"/>
    <property type="match status" value="1"/>
</dbReference>
<feature type="signal peptide" evidence="1">
    <location>
        <begin position="1"/>
        <end position="24"/>
    </location>
</feature>
<reference evidence="4" key="1">
    <citation type="submission" date="2016-11" db="EMBL/GenBank/DDBJ databases">
        <authorList>
            <person name="Varghese N."/>
            <person name="Submissions S."/>
        </authorList>
    </citation>
    <scope>NUCLEOTIDE SEQUENCE [LARGE SCALE GENOMIC DNA]</scope>
    <source>
        <strain evidence="4">DSM 12395</strain>
    </source>
</reference>
<dbReference type="SMART" id="SM00460">
    <property type="entry name" value="TGc"/>
    <property type="match status" value="1"/>
</dbReference>
<dbReference type="InterPro" id="IPR002931">
    <property type="entry name" value="Transglutaminase-like"/>
</dbReference>